<keyword evidence="11" id="KW-0511">Multifunctional enzyme</keyword>
<evidence type="ECO:0000256" key="4">
    <source>
        <dbReference type="ARBA" id="ARBA00022679"/>
    </source>
</evidence>
<keyword evidence="3" id="KW-0507">mRNA processing</keyword>
<reference evidence="15" key="1">
    <citation type="journal article" date="2023" name="bioRxiv">
        <title>Expanding the repertoire of the plant infecting ophioviruses.</title>
        <authorList>
            <person name="Debat H."/>
            <person name="Garcia M.L."/>
            <person name="Bejerman N."/>
        </authorList>
    </citation>
    <scope>NUCLEOTIDE SEQUENCE</scope>
</reference>
<evidence type="ECO:0000256" key="13">
    <source>
        <dbReference type="ARBA" id="ARBA00031012"/>
    </source>
</evidence>
<dbReference type="PROSITE" id="PS50526">
    <property type="entry name" value="RDRP_SSRNA_NEG_NONSEG"/>
    <property type="match status" value="1"/>
</dbReference>
<keyword evidence="2" id="KW-0696">RNA-directed RNA polymerase</keyword>
<evidence type="ECO:0000256" key="1">
    <source>
        <dbReference type="ARBA" id="ARBA00012494"/>
    </source>
</evidence>
<keyword evidence="5" id="KW-0949">S-adenosyl-L-methionine</keyword>
<keyword evidence="7" id="KW-0547">Nucleotide-binding</keyword>
<dbReference type="GO" id="GO:0005524">
    <property type="term" value="F:ATP binding"/>
    <property type="evidence" value="ECO:0007669"/>
    <property type="project" value="UniProtKB-KW"/>
</dbReference>
<evidence type="ECO:0000256" key="2">
    <source>
        <dbReference type="ARBA" id="ARBA00022484"/>
    </source>
</evidence>
<proteinExistence type="predicted"/>
<evidence type="ECO:0000256" key="12">
    <source>
        <dbReference type="ARBA" id="ARBA00030436"/>
    </source>
</evidence>
<keyword evidence="9" id="KW-0693">Viral RNA replication</keyword>
<dbReference type="GO" id="GO:0003968">
    <property type="term" value="F:RNA-directed RNA polymerase activity"/>
    <property type="evidence" value="ECO:0007669"/>
    <property type="project" value="UniProtKB-KW"/>
</dbReference>
<evidence type="ECO:0000256" key="5">
    <source>
        <dbReference type="ARBA" id="ARBA00022691"/>
    </source>
</evidence>
<evidence type="ECO:0000313" key="15">
    <source>
        <dbReference type="EMBL" id="DBA06923.1"/>
    </source>
</evidence>
<dbReference type="GO" id="GO:0004482">
    <property type="term" value="F:mRNA 5'-cap (guanine-N7-)-methyltransferase activity"/>
    <property type="evidence" value="ECO:0007669"/>
    <property type="project" value="InterPro"/>
</dbReference>
<evidence type="ECO:0000256" key="8">
    <source>
        <dbReference type="ARBA" id="ARBA00022840"/>
    </source>
</evidence>
<keyword evidence="8" id="KW-0067">ATP-binding</keyword>
<protein>
    <recommendedName>
        <fullName evidence="1">RNA-directed RNA polymerase</fullName>
        <ecNumber evidence="1">2.7.7.48</ecNumber>
    </recommendedName>
    <alternativeName>
        <fullName evidence="13">Replicase</fullName>
    </alternativeName>
    <alternativeName>
        <fullName evidence="12">Transcriptase</fullName>
    </alternativeName>
</protein>
<keyword evidence="6" id="KW-0548">Nucleotidyltransferase</keyword>
<dbReference type="EMBL" id="BK062702">
    <property type="protein sequence ID" value="DBA06923.1"/>
    <property type="molecule type" value="Genomic_RNA"/>
</dbReference>
<name>A0A9N6YK45_9VIRU</name>
<dbReference type="EC" id="2.7.7.48" evidence="1"/>
<evidence type="ECO:0000259" key="14">
    <source>
        <dbReference type="PROSITE" id="PS50526"/>
    </source>
</evidence>
<dbReference type="InterPro" id="IPR014023">
    <property type="entry name" value="Mononeg_RNA_pol_cat"/>
</dbReference>
<evidence type="ECO:0000256" key="9">
    <source>
        <dbReference type="ARBA" id="ARBA00022953"/>
    </source>
</evidence>
<feature type="domain" description="RdRp catalytic" evidence="14">
    <location>
        <begin position="691"/>
        <end position="857"/>
    </location>
</feature>
<evidence type="ECO:0000256" key="7">
    <source>
        <dbReference type="ARBA" id="ARBA00022741"/>
    </source>
</evidence>
<organism evidence="15">
    <name type="scientific">Lepidozia ophiovirus_pli</name>
    <dbReference type="NCBI Taxonomy" id="2983947"/>
    <lineage>
        <taxon>Viruses</taxon>
        <taxon>Riboviria</taxon>
        <taxon>Orthornavirae</taxon>
        <taxon>Negarnaviricota</taxon>
        <taxon>Haploviricotina</taxon>
        <taxon>Milneviricetes</taxon>
        <taxon>Naedrevirales</taxon>
        <taxon>Aspiviridae</taxon>
        <taxon>Ophiovirus</taxon>
    </lineage>
</organism>
<keyword evidence="10" id="KW-0506">mRNA capping</keyword>
<keyword evidence="4" id="KW-0808">Transferase</keyword>
<sequence length="2357" mass="271990">MEKLKSVSWADESDDNETGFNLTPLDTLFLDEQFQYSDSDASDNEYQSPLIEEHEEDAELSKKHCIEYLNNLGANSDHHPTLYMIAEEFGGSHDLLIKSQSNEARLEPDKETFEFPQMFNHFSEDIDLRPPKVNQAPPEQIDKINFPFVTFSEENLKFFSETSKYPEKWSNKQRTDLMILRTLIKQWNLECISSQWSVIDNYNQLLSSATASVKASTLWKMSARLEQFESNKLSQNYRNISLDIDHNIDLTETTLKAAWVLDFIESINYKVKIDASKKMQGLPTESSGLFTEGKRVEVTVFPHGQIHARMIVMGGHKIELYKSRTISAISDGNFTNLMPGSGIDYLMTLADHGLTLNVIRDHASKEERPFVDYLLSLNKISNTKKRATLASLYESNCLLGSDLKSICSRMPVLDNIYETVSASPQHAEQIYKIIMSSTQSTCVKMSCIGKTLHYAQVSHEEGLRKYTQRTNRDHPVDQNVIERLRSMFKMKMVTNYIKKNNKMPELSMLPADLQYELDVMASGGKYNKQITHDSSYYKTVKLGKMLEPGNEMNLESRIIDKACTTDTYHDNGVNSVKELIYYLQKEALDKPSDLFTFERQNNLRKLEIKDRKEISISKSHTIVRLVEKEKEQKIAPRFYGIASFSLKTWMSKIMEMAKRAMKMMPGQMMTMTEDQRRDIMYRMSSMLREENAYSLFLDYSGHNTSQRPENTSFIMEEIANMYGFVNGSEEYKEFVSIVDAFNNIEVISENTYSDNVYHSHGQKGAIEGWLGTLWGIQSQLMLEAMLSDFKINRQIATTYSDDSCAVFIMKDATPQKLDSMVEDIQNFSMRMGLIVKLSQTQVTNSRCSMLKVHYVRDNPIEHNYKKMMGISQNSSRLWGDNLECVKLIDSGFTAACEKSDNHMLQVRLRNYRALTVIFKDLIQLSMQLEWNMDSRFAGLYRHRFDKVKSGLKEMQLDEFLSTIKSDEDLTNWGKFPKLEMYDLLFIHLHLKNEDLLSLFLAFLYLPYTMYGFSLSSIPDSVTSGFSISGIKRITYVRSFLNDSLREQIGRLIKLSDEATRYVSAAFPLTGGRFDTGTMLKDMLRQHLPKFIKNKDLKDLFNADNRKDEEEMMLRLVHSFKYCMSNRIASKYFEESVFSFITNLCNKVDNTSTFLMMIGKRLHTKIWNKAWKSNHNLQMEFGEHNTMNYHDLVLYRDKIKKYTFRTVNKKRIQLEEVEMSFLKIEEIPTLGAIEIRPGFDLFSVIMRGPETMTKTGPKKLPPMKTAVNAPKFDRQSGIAGMFQSKLVFQALEIVRYTKWILMELNKFSKVSKLEATSLISICDMTLSTFTDARYTDLESGVVSPVGGRYFHRANSGGFKSRTGDLTSHYWSGRYEFNGIESMQSYFHGEDNNINIQYVMTTIKIILGYLKTRPKELKGYSFDASIIPSIKDVTFNITGIEYAEEMEMNTKIPLKDMNTSRTLYKAYSQFLASKPDNEEEFISFASGSELKLIAEETTFRQVFSYMADQNIITPEVISDDVLRQLLLNYDNFTTKEQFFKEFYDFYSSLNIIGRESPSASMIRGLLYKELFKHDSQGRVWSKEMTTKGFSMDYRHNLLRLFIIACGLIYTLKTNNGRSTLHINTVATKINSVRCFKAILNRTHHIHIKDRAISQILIYGFPTMSYTVIEVEKCSDEISMELNHKVFEQYKLYDYFKTERSSYIEKDESKVYGSVNYYSFGIDMYDLKDQDACVAAIKAFEYICALSCTVENLSSPTKSDIYPAARGVIKCLQGSQFLTEKDTVADLCAGRGDFHLALTEAKVNHTSVSRNDGFNLINRIKGMKEKKPSWNVFSRENFMDYMDHSIILLDVSHFTGKKDLLTKGISEMIAIKKKIVLRWNAVSSIITQKLIDVMGQHCNIELLIPEKNSSGVLYLTLEAKEKEGKIVSRKRSNKGFAGNLILEYLSQGNIGFLHKPMLSHIGKDVVDHTEEFITDDELLDSLMSHTQDSIVEVPQSLKNNVRNSDDIRALLCTSAEGLQHIPGIKTEYLDYITSDLDIGFGSFVSCMKHYRRTGETRLEVINEKADILPKIVITGFEEMKFSDLTMVVQHIQDQNTLPITKDLWMFLLDLAKDYDKISSDDIIPMISIESLRNSGVGRTIDNLFTTTTQVINSWKSGRTKEGLIAISGLERVNLSTIMRVKTKNNRNNIINYKLILNRINRIVKKVTDINITANNQDLESFVKDIWKTEVKAGRMNDEDLQKFREHYAQFKTIQEFIEASNADNDNFFNFINSMDLDKNVEQITIDEPIKTDAFIKGLFKDWDENVKKNQEIEQSYMLTTTYDEFKDEEQERLQNLERARNMALKYEEFEDDGMDFDEDW</sequence>
<evidence type="ECO:0000256" key="6">
    <source>
        <dbReference type="ARBA" id="ARBA00022695"/>
    </source>
</evidence>
<evidence type="ECO:0000256" key="11">
    <source>
        <dbReference type="ARBA" id="ARBA00023268"/>
    </source>
</evidence>
<evidence type="ECO:0000256" key="3">
    <source>
        <dbReference type="ARBA" id="ARBA00022664"/>
    </source>
</evidence>
<evidence type="ECO:0000256" key="10">
    <source>
        <dbReference type="ARBA" id="ARBA00023042"/>
    </source>
</evidence>
<accession>A0A9N6YK45</accession>